<feature type="binding site" evidence="7 9">
    <location>
        <position position="87"/>
    </location>
    <ligand>
        <name>substrate</name>
    </ligand>
</feature>
<dbReference type="PANTHER" id="PTHR21272:SF3">
    <property type="entry name" value="CATABOLIC 3-DEHYDROQUINASE"/>
    <property type="match status" value="1"/>
</dbReference>
<proteinExistence type="inferred from homology"/>
<dbReference type="HAMAP" id="MF_00169">
    <property type="entry name" value="AroQ"/>
    <property type="match status" value="1"/>
</dbReference>
<evidence type="ECO:0000256" key="1">
    <source>
        <dbReference type="ARBA" id="ARBA00001864"/>
    </source>
</evidence>
<feature type="active site" description="Proton acceptor" evidence="7 8">
    <location>
        <position position="23"/>
    </location>
</feature>
<comment type="pathway">
    <text evidence="2 7">Metabolic intermediate biosynthesis; chorismate biosynthesis; chorismate from D-erythrose 4-phosphate and phosphoenolpyruvate: step 3/7.</text>
</comment>
<evidence type="ECO:0000256" key="10">
    <source>
        <dbReference type="PIRSR" id="PIRSR001399-3"/>
    </source>
</evidence>
<comment type="catalytic activity">
    <reaction evidence="1 7">
        <text>3-dehydroquinate = 3-dehydroshikimate + H2O</text>
        <dbReference type="Rhea" id="RHEA:21096"/>
        <dbReference type="ChEBI" id="CHEBI:15377"/>
        <dbReference type="ChEBI" id="CHEBI:16630"/>
        <dbReference type="ChEBI" id="CHEBI:32364"/>
        <dbReference type="EC" id="4.2.1.10"/>
    </reaction>
</comment>
<dbReference type="EC" id="4.2.1.10" evidence="5 7"/>
<reference evidence="11" key="1">
    <citation type="journal article" date="2020" name="mSystems">
        <title>Genome- and Community-Level Interaction Insights into Carbon Utilization and Element Cycling Functions of Hydrothermarchaeota in Hydrothermal Sediment.</title>
        <authorList>
            <person name="Zhou Z."/>
            <person name="Liu Y."/>
            <person name="Xu W."/>
            <person name="Pan J."/>
            <person name="Luo Z.H."/>
            <person name="Li M."/>
        </authorList>
    </citation>
    <scope>NUCLEOTIDE SEQUENCE [LARGE SCALE GENOMIC DNA]</scope>
    <source>
        <strain evidence="11">SpSt-1019</strain>
    </source>
</reference>
<dbReference type="NCBIfam" id="NF003805">
    <property type="entry name" value="PRK05395.1-2"/>
    <property type="match status" value="1"/>
</dbReference>
<feature type="binding site" evidence="7 9">
    <location>
        <position position="80"/>
    </location>
    <ligand>
        <name>substrate</name>
    </ligand>
</feature>
<dbReference type="NCBIfam" id="TIGR01088">
    <property type="entry name" value="aroQ"/>
    <property type="match status" value="1"/>
</dbReference>
<gene>
    <name evidence="7 11" type="primary">aroQ</name>
    <name evidence="11" type="ORF">ENL70_06720</name>
</gene>
<evidence type="ECO:0000256" key="4">
    <source>
        <dbReference type="ARBA" id="ARBA00011193"/>
    </source>
</evidence>
<comment type="similarity">
    <text evidence="3 7">Belongs to the type-II 3-dehydroquinase family.</text>
</comment>
<keyword evidence="7" id="KW-0028">Amino-acid biosynthesis</keyword>
<feature type="active site" description="Proton donor" evidence="7 8">
    <location>
        <position position="100"/>
    </location>
</feature>
<dbReference type="GO" id="GO:0008652">
    <property type="term" value="P:amino acid biosynthetic process"/>
    <property type="evidence" value="ECO:0007669"/>
    <property type="project" value="UniProtKB-KW"/>
</dbReference>
<organism evidence="11">
    <name type="scientific">Thermodesulfobium narugense</name>
    <dbReference type="NCBI Taxonomy" id="184064"/>
    <lineage>
        <taxon>Bacteria</taxon>
        <taxon>Pseudomonadati</taxon>
        <taxon>Thermodesulfobiota</taxon>
        <taxon>Thermodesulfobiia</taxon>
        <taxon>Thermodesulfobiales</taxon>
        <taxon>Thermodesulfobiaceae</taxon>
        <taxon>Thermodesulfobium</taxon>
    </lineage>
</organism>
<comment type="caution">
    <text evidence="11">The sequence shown here is derived from an EMBL/GenBank/DDBJ whole genome shotgun (WGS) entry which is preliminary data.</text>
</comment>
<protein>
    <recommendedName>
        <fullName evidence="5 7">3-dehydroquinate dehydratase</fullName>
        <shortName evidence="7">3-dehydroquinase</shortName>
        <ecNumber evidence="5 7">4.2.1.10</ecNumber>
    </recommendedName>
    <alternativeName>
        <fullName evidence="7">Type II DHQase</fullName>
    </alternativeName>
</protein>
<evidence type="ECO:0000256" key="3">
    <source>
        <dbReference type="ARBA" id="ARBA00011037"/>
    </source>
</evidence>
<dbReference type="PANTHER" id="PTHR21272">
    <property type="entry name" value="CATABOLIC 3-DEHYDROQUINASE"/>
    <property type="match status" value="1"/>
</dbReference>
<dbReference type="GO" id="GO:0003855">
    <property type="term" value="F:3-dehydroquinate dehydratase activity"/>
    <property type="evidence" value="ECO:0007669"/>
    <property type="project" value="UniProtKB-UniRule"/>
</dbReference>
<feature type="site" description="Transition state stabilizer" evidence="7 10">
    <location>
        <position position="18"/>
    </location>
</feature>
<keyword evidence="7" id="KW-0057">Aromatic amino acid biosynthesis</keyword>
<dbReference type="GO" id="GO:0009073">
    <property type="term" value="P:aromatic amino acid family biosynthetic process"/>
    <property type="evidence" value="ECO:0007669"/>
    <property type="project" value="UniProtKB-KW"/>
</dbReference>
<feature type="binding site" evidence="7 9">
    <location>
        <position position="111"/>
    </location>
    <ligand>
        <name>substrate</name>
    </ligand>
</feature>
<evidence type="ECO:0000256" key="2">
    <source>
        <dbReference type="ARBA" id="ARBA00004902"/>
    </source>
</evidence>
<feature type="binding site" evidence="7 9">
    <location>
        <position position="74"/>
    </location>
    <ligand>
        <name>substrate</name>
    </ligand>
</feature>
<evidence type="ECO:0000256" key="8">
    <source>
        <dbReference type="PIRSR" id="PIRSR001399-1"/>
    </source>
</evidence>
<comment type="subunit">
    <text evidence="4 7">Homododecamer.</text>
</comment>
<evidence type="ECO:0000256" key="5">
    <source>
        <dbReference type="ARBA" id="ARBA00012060"/>
    </source>
</evidence>
<evidence type="ECO:0000313" key="11">
    <source>
        <dbReference type="EMBL" id="HHI66221.1"/>
    </source>
</evidence>
<dbReference type="InterPro" id="IPR036441">
    <property type="entry name" value="DHquinase_II_sf"/>
</dbReference>
<comment type="function">
    <text evidence="7">Catalyzes a trans-dehydration via an enolate intermediate.</text>
</comment>
<dbReference type="PIRSF" id="PIRSF001399">
    <property type="entry name" value="DHquinase_II"/>
    <property type="match status" value="1"/>
</dbReference>
<evidence type="ECO:0000256" key="7">
    <source>
        <dbReference type="HAMAP-Rule" id="MF_00169"/>
    </source>
</evidence>
<dbReference type="NCBIfam" id="NF003807">
    <property type="entry name" value="PRK05395.1-4"/>
    <property type="match status" value="1"/>
</dbReference>
<evidence type="ECO:0000256" key="9">
    <source>
        <dbReference type="PIRSR" id="PIRSR001399-2"/>
    </source>
</evidence>
<dbReference type="SUPFAM" id="SSF52304">
    <property type="entry name" value="Type II 3-dehydroquinate dehydratase"/>
    <property type="match status" value="1"/>
</dbReference>
<feature type="binding site" evidence="7 9">
    <location>
        <begin position="101"/>
        <end position="102"/>
    </location>
    <ligand>
        <name>substrate</name>
    </ligand>
</feature>
<dbReference type="Gene3D" id="3.40.50.9100">
    <property type="entry name" value="Dehydroquinase, class II"/>
    <property type="match status" value="1"/>
</dbReference>
<sequence length="153" mass="17200">MIKLLVINGPNMNMLGTREPAIYGNLTLHRLEELILNFAKELDIKVDFFQSNHEGDIIDKIHRTYDAYNAFIINPGAFTHYSYAIRDAIASINTPVLEVHLSNIHAREDFRKTSVIAPVCLGQISGLGEFSYIAAIVAIKKYLEKPDKKATNP</sequence>
<dbReference type="CDD" id="cd00466">
    <property type="entry name" value="DHQase_II"/>
    <property type="match status" value="1"/>
</dbReference>
<dbReference type="InterPro" id="IPR001874">
    <property type="entry name" value="DHquinase_II"/>
</dbReference>
<evidence type="ECO:0000256" key="6">
    <source>
        <dbReference type="ARBA" id="ARBA00023239"/>
    </source>
</evidence>
<dbReference type="UniPathway" id="UPA00053">
    <property type="reaction ID" value="UER00086"/>
</dbReference>
<dbReference type="GO" id="GO:0009423">
    <property type="term" value="P:chorismate biosynthetic process"/>
    <property type="evidence" value="ECO:0007669"/>
    <property type="project" value="UniProtKB-UniRule"/>
</dbReference>
<keyword evidence="6 7" id="KW-0456">Lyase</keyword>
<name>A0A7C5KCG5_9BACT</name>
<dbReference type="GO" id="GO:0019631">
    <property type="term" value="P:quinate catabolic process"/>
    <property type="evidence" value="ECO:0007669"/>
    <property type="project" value="TreeGrafter"/>
</dbReference>
<dbReference type="NCBIfam" id="NF003806">
    <property type="entry name" value="PRK05395.1-3"/>
    <property type="match status" value="1"/>
</dbReference>
<dbReference type="EMBL" id="DRUY01000228">
    <property type="protein sequence ID" value="HHI66221.1"/>
    <property type="molecule type" value="Genomic_DNA"/>
</dbReference>
<accession>A0A7C5KCG5</accession>
<dbReference type="AlphaFoldDB" id="A0A7C5KCG5"/>
<dbReference type="Pfam" id="PF01220">
    <property type="entry name" value="DHquinase_II"/>
    <property type="match status" value="1"/>
</dbReference>